<dbReference type="EMBL" id="PGEZ01000001">
    <property type="protein sequence ID" value="PJJ58547.1"/>
    <property type="molecule type" value="Genomic_DNA"/>
</dbReference>
<proteinExistence type="predicted"/>
<reference evidence="2 3" key="1">
    <citation type="submission" date="2017-11" db="EMBL/GenBank/DDBJ databases">
        <title>Genomic Encyclopedia of Archaeal and Bacterial Type Strains, Phase II (KMG-II): From Individual Species to Whole Genera.</title>
        <authorList>
            <person name="Goeker M."/>
        </authorList>
    </citation>
    <scope>NUCLEOTIDE SEQUENCE [LARGE SCALE GENOMIC DNA]</scope>
    <source>
        <strain evidence="2 3">DSM 27763</strain>
    </source>
</reference>
<accession>A0A0B2BNK9</accession>
<evidence type="ECO:0000256" key="1">
    <source>
        <dbReference type="SAM" id="MobiDB-lite"/>
    </source>
</evidence>
<protein>
    <submittedName>
        <fullName evidence="2">Uncharacterized protein</fullName>
    </submittedName>
</protein>
<dbReference type="InterPro" id="IPR045596">
    <property type="entry name" value="DUF6459"/>
</dbReference>
<feature type="region of interest" description="Disordered" evidence="1">
    <location>
        <begin position="108"/>
        <end position="128"/>
    </location>
</feature>
<keyword evidence="3" id="KW-1185">Reference proteome</keyword>
<dbReference type="RefSeq" id="WP_039347039.1">
    <property type="nucleotide sequence ID" value="NZ_PGEZ01000001.1"/>
</dbReference>
<dbReference type="Pfam" id="PF20060">
    <property type="entry name" value="DUF6459"/>
    <property type="match status" value="1"/>
</dbReference>
<comment type="caution">
    <text evidence="2">The sequence shown here is derived from an EMBL/GenBank/DDBJ whole genome shotgun (WGS) entry which is preliminary data.</text>
</comment>
<gene>
    <name evidence="2" type="ORF">CLV56_2798</name>
</gene>
<dbReference type="OrthoDB" id="3266345at2"/>
<dbReference type="AlphaFoldDB" id="A0A0B2BNK9"/>
<dbReference type="Proteomes" id="UP000230842">
    <property type="component" value="Unassembled WGS sequence"/>
</dbReference>
<sequence length="174" mass="19341">MTIRSTDLTLVRGDHPAPIPQVRGQWALPLTDGANALALDAPPRPDVRVGPPPVRLRAVEDEDLAARGARLVQAVLEVQAGTRPLGQLARVLRTDVHDQLQRRLTLLARTRRPRPTPPPRARVASARAYQPHPDAAEISVRVVQDGRSRAVAARIEYDRERREPTWVCTAFCWS</sequence>
<evidence type="ECO:0000313" key="3">
    <source>
        <dbReference type="Proteomes" id="UP000230842"/>
    </source>
</evidence>
<name>A0A0B2BNK9_9ACTN</name>
<evidence type="ECO:0000313" key="2">
    <source>
        <dbReference type="EMBL" id="PJJ58547.1"/>
    </source>
</evidence>
<organism evidence="2 3">
    <name type="scientific">Mumia flava</name>
    <dbReference type="NCBI Taxonomy" id="1348852"/>
    <lineage>
        <taxon>Bacteria</taxon>
        <taxon>Bacillati</taxon>
        <taxon>Actinomycetota</taxon>
        <taxon>Actinomycetes</taxon>
        <taxon>Propionibacteriales</taxon>
        <taxon>Nocardioidaceae</taxon>
        <taxon>Mumia</taxon>
    </lineage>
</organism>